<dbReference type="InterPro" id="IPR006225">
    <property type="entry name" value="PsdUridine_synth_RluC/D"/>
</dbReference>
<dbReference type="GO" id="GO:0000455">
    <property type="term" value="P:enzyme-directed rRNA pseudouridine synthesis"/>
    <property type="evidence" value="ECO:0007669"/>
    <property type="project" value="TreeGrafter"/>
</dbReference>
<name>A0A5C1AJM1_9BACT</name>
<evidence type="ECO:0000256" key="4">
    <source>
        <dbReference type="PROSITE-ProRule" id="PRU00182"/>
    </source>
</evidence>
<dbReference type="GO" id="GO:0003723">
    <property type="term" value="F:RNA binding"/>
    <property type="evidence" value="ECO:0007669"/>
    <property type="project" value="UniProtKB-KW"/>
</dbReference>
<feature type="compositionally biased region" description="Basic and acidic residues" evidence="6">
    <location>
        <begin position="237"/>
        <end position="250"/>
    </location>
</feature>
<dbReference type="GO" id="GO:0120159">
    <property type="term" value="F:rRNA pseudouridine synthase activity"/>
    <property type="evidence" value="ECO:0007669"/>
    <property type="project" value="UniProtKB-ARBA"/>
</dbReference>
<dbReference type="InterPro" id="IPR006224">
    <property type="entry name" value="PsdUridine_synth_RluA-like_CS"/>
</dbReference>
<sequence length="356" mass="39100">MNPVGFLLVFVMPPVVITSDRRDNGQTLAAVLKAHLGLTWSQAKRVIDRRHVRVGGQIVADIAFRVKSGKRITVAEGVLAIQNAQAAKKPAPSKAEVKPKKSESPKKKPPTEPKRQEPAFECDILFSDDHVVVVNKPAGLTTMRHAEEAEEFGRGKRFLTKTLADHLPVLLGRPDRRVIAVHRLDRDTSGVIVFARTPAVAKDLMTQFKKHTTDRRYSALVRGEPKPGRIQSTFVPDRGDGRRGSGEGEDGKKAVTYVKVLEHLGAFSRVECRLETGRTHQVRIHLGEAGTPLCGEHVYDRPPNGQPLPDGSGAARPMLHALSLGFTHPVTGELLSYEVPPPADFAKLLEKLRGEQ</sequence>
<comment type="similarity">
    <text evidence="1 5">Belongs to the pseudouridine synthase RluA family.</text>
</comment>
<dbReference type="AlphaFoldDB" id="A0A5C1AJM1"/>
<dbReference type="NCBIfam" id="TIGR00005">
    <property type="entry name" value="rluA_subfam"/>
    <property type="match status" value="1"/>
</dbReference>
<reference evidence="9" key="1">
    <citation type="submission" date="2019-08" db="EMBL/GenBank/DDBJ databases">
        <title>Limnoglobus roseus gen. nov., sp. nov., a novel freshwater planctomycete with a giant genome from the family Gemmataceae.</title>
        <authorList>
            <person name="Kulichevskaya I.S."/>
            <person name="Naumoff D.G."/>
            <person name="Miroshnikov K."/>
            <person name="Ivanova A."/>
            <person name="Philippov D.A."/>
            <person name="Hakobyan A."/>
            <person name="Rijpstra I.C."/>
            <person name="Sinninghe Damste J.S."/>
            <person name="Liesack W."/>
            <person name="Dedysh S.N."/>
        </authorList>
    </citation>
    <scope>NUCLEOTIDE SEQUENCE [LARGE SCALE GENOMIC DNA]</scope>
    <source>
        <strain evidence="9">PX52</strain>
    </source>
</reference>
<evidence type="ECO:0000256" key="6">
    <source>
        <dbReference type="SAM" id="MobiDB-lite"/>
    </source>
</evidence>
<dbReference type="SUPFAM" id="SSF55174">
    <property type="entry name" value="Alpha-L RNA-binding motif"/>
    <property type="match status" value="1"/>
</dbReference>
<dbReference type="PROSITE" id="PS01129">
    <property type="entry name" value="PSI_RLU"/>
    <property type="match status" value="1"/>
</dbReference>
<evidence type="ECO:0000256" key="3">
    <source>
        <dbReference type="PIRSR" id="PIRSR606225-1"/>
    </source>
</evidence>
<dbReference type="SUPFAM" id="SSF55120">
    <property type="entry name" value="Pseudouridine synthase"/>
    <property type="match status" value="1"/>
</dbReference>
<dbReference type="EC" id="5.4.99.-" evidence="5"/>
<evidence type="ECO:0000313" key="8">
    <source>
        <dbReference type="EMBL" id="QEL17344.1"/>
    </source>
</evidence>
<dbReference type="PROSITE" id="PS50889">
    <property type="entry name" value="S4"/>
    <property type="match status" value="1"/>
</dbReference>
<dbReference type="EMBL" id="CP042425">
    <property type="protein sequence ID" value="QEL17344.1"/>
    <property type="molecule type" value="Genomic_DNA"/>
</dbReference>
<dbReference type="PANTHER" id="PTHR21600:SF44">
    <property type="entry name" value="RIBOSOMAL LARGE SUBUNIT PSEUDOURIDINE SYNTHASE D"/>
    <property type="match status" value="1"/>
</dbReference>
<evidence type="ECO:0000256" key="5">
    <source>
        <dbReference type="RuleBase" id="RU362028"/>
    </source>
</evidence>
<feature type="region of interest" description="Disordered" evidence="6">
    <location>
        <begin position="86"/>
        <end position="118"/>
    </location>
</feature>
<feature type="domain" description="RNA-binding S4" evidence="7">
    <location>
        <begin position="26"/>
        <end position="85"/>
    </location>
</feature>
<dbReference type="CDD" id="cd00165">
    <property type="entry name" value="S4"/>
    <property type="match status" value="1"/>
</dbReference>
<protein>
    <recommendedName>
        <fullName evidence="5">Pseudouridine synthase</fullName>
        <ecNumber evidence="5">5.4.99.-</ecNumber>
    </recommendedName>
</protein>
<dbReference type="InterPro" id="IPR050188">
    <property type="entry name" value="RluA_PseudoU_synthase"/>
</dbReference>
<evidence type="ECO:0000259" key="7">
    <source>
        <dbReference type="SMART" id="SM00363"/>
    </source>
</evidence>
<dbReference type="PANTHER" id="PTHR21600">
    <property type="entry name" value="MITOCHONDRIAL RNA PSEUDOURIDINE SYNTHASE"/>
    <property type="match status" value="1"/>
</dbReference>
<dbReference type="InterPro" id="IPR020103">
    <property type="entry name" value="PsdUridine_synth_cat_dom_sf"/>
</dbReference>
<comment type="catalytic activity">
    <reaction evidence="5">
        <text>a uridine in RNA = a pseudouridine in RNA</text>
        <dbReference type="Rhea" id="RHEA:48348"/>
        <dbReference type="Rhea" id="RHEA-COMP:12068"/>
        <dbReference type="Rhea" id="RHEA-COMP:12069"/>
        <dbReference type="ChEBI" id="CHEBI:65314"/>
        <dbReference type="ChEBI" id="CHEBI:65315"/>
    </reaction>
</comment>
<dbReference type="Gene3D" id="3.30.2350.10">
    <property type="entry name" value="Pseudouridine synthase"/>
    <property type="match status" value="1"/>
</dbReference>
<accession>A0A5C1AJM1</accession>
<gene>
    <name evidence="8" type="ORF">PX52LOC_04327</name>
</gene>
<organism evidence="8 9">
    <name type="scientific">Limnoglobus roseus</name>
    <dbReference type="NCBI Taxonomy" id="2598579"/>
    <lineage>
        <taxon>Bacteria</taxon>
        <taxon>Pseudomonadati</taxon>
        <taxon>Planctomycetota</taxon>
        <taxon>Planctomycetia</taxon>
        <taxon>Gemmatales</taxon>
        <taxon>Gemmataceae</taxon>
        <taxon>Limnoglobus</taxon>
    </lineage>
</organism>
<dbReference type="SMART" id="SM00363">
    <property type="entry name" value="S4"/>
    <property type="match status" value="1"/>
</dbReference>
<dbReference type="InterPro" id="IPR036986">
    <property type="entry name" value="S4_RNA-bd_sf"/>
</dbReference>
<proteinExistence type="inferred from homology"/>
<feature type="region of interest" description="Disordered" evidence="6">
    <location>
        <begin position="225"/>
        <end position="250"/>
    </location>
</feature>
<evidence type="ECO:0000256" key="1">
    <source>
        <dbReference type="ARBA" id="ARBA00010876"/>
    </source>
</evidence>
<dbReference type="Proteomes" id="UP000324974">
    <property type="component" value="Chromosome"/>
</dbReference>
<comment type="function">
    <text evidence="5">Responsible for synthesis of pseudouridine from uracil.</text>
</comment>
<keyword evidence="9" id="KW-1185">Reference proteome</keyword>
<dbReference type="Pfam" id="PF00849">
    <property type="entry name" value="PseudoU_synth_2"/>
    <property type="match status" value="1"/>
</dbReference>
<keyword evidence="2 5" id="KW-0413">Isomerase</keyword>
<keyword evidence="4" id="KW-0694">RNA-binding</keyword>
<feature type="compositionally biased region" description="Basic and acidic residues" evidence="6">
    <location>
        <begin position="95"/>
        <end position="118"/>
    </location>
</feature>
<dbReference type="KEGG" id="lrs:PX52LOC_04327"/>
<dbReference type="InterPro" id="IPR006145">
    <property type="entry name" value="PsdUridine_synth_RsuA/RluA"/>
</dbReference>
<dbReference type="Pfam" id="PF01479">
    <property type="entry name" value="S4"/>
    <property type="match status" value="1"/>
</dbReference>
<evidence type="ECO:0000313" key="9">
    <source>
        <dbReference type="Proteomes" id="UP000324974"/>
    </source>
</evidence>
<dbReference type="CDD" id="cd02869">
    <property type="entry name" value="PseudoU_synth_RluA_like"/>
    <property type="match status" value="1"/>
</dbReference>
<evidence type="ECO:0000256" key="2">
    <source>
        <dbReference type="ARBA" id="ARBA00023235"/>
    </source>
</evidence>
<dbReference type="InterPro" id="IPR002942">
    <property type="entry name" value="S4_RNA-bd"/>
</dbReference>
<dbReference type="Gene3D" id="3.10.290.10">
    <property type="entry name" value="RNA-binding S4 domain"/>
    <property type="match status" value="1"/>
</dbReference>
<feature type="active site" evidence="3">
    <location>
        <position position="185"/>
    </location>
</feature>